<dbReference type="Proteomes" id="UP000037175">
    <property type="component" value="Unassembled WGS sequence"/>
</dbReference>
<name>A0A0L6W2Y9_9FIRM</name>
<dbReference type="PATRIC" id="fig|281456.6.peg.1687"/>
<reference evidence="3" key="1">
    <citation type="submission" date="2015-07" db="EMBL/GenBank/DDBJ databases">
        <title>Complete Genome of Thermincola ferriacetica strain Z-0001T.</title>
        <authorList>
            <person name="Lusk B."/>
            <person name="Badalamenti J.P."/>
            <person name="Parameswaran P."/>
            <person name="Bond D.R."/>
            <person name="Torres C.I."/>
        </authorList>
    </citation>
    <scope>NUCLEOTIDE SEQUENCE [LARGE SCALE GENOMIC DNA]</scope>
    <source>
        <strain evidence="3">Z-0001</strain>
    </source>
</reference>
<feature type="domain" description="DUF1638" evidence="1">
    <location>
        <begin position="31"/>
        <end position="199"/>
    </location>
</feature>
<evidence type="ECO:0000259" key="1">
    <source>
        <dbReference type="Pfam" id="PF07796"/>
    </source>
</evidence>
<proteinExistence type="predicted"/>
<dbReference type="AlphaFoldDB" id="A0A0L6W2Y9"/>
<dbReference type="InterPro" id="IPR012437">
    <property type="entry name" value="DUF1638"/>
</dbReference>
<keyword evidence="3" id="KW-1185">Reference proteome</keyword>
<gene>
    <name evidence="2" type="ORF">Tfer_1581</name>
</gene>
<protein>
    <recommendedName>
        <fullName evidence="1">DUF1638 domain-containing protein</fullName>
    </recommendedName>
</protein>
<dbReference type="EMBL" id="LGTE01000009">
    <property type="protein sequence ID" value="KNZ69763.1"/>
    <property type="molecule type" value="Genomic_DNA"/>
</dbReference>
<dbReference type="Pfam" id="PF07796">
    <property type="entry name" value="DUF1638"/>
    <property type="match status" value="1"/>
</dbReference>
<comment type="caution">
    <text evidence="2">The sequence shown here is derived from an EMBL/GenBank/DDBJ whole genome shotgun (WGS) entry which is preliminary data.</text>
</comment>
<organism evidence="2 3">
    <name type="scientific">Thermincola ferriacetica</name>
    <dbReference type="NCBI Taxonomy" id="281456"/>
    <lineage>
        <taxon>Bacteria</taxon>
        <taxon>Bacillati</taxon>
        <taxon>Bacillota</taxon>
        <taxon>Clostridia</taxon>
        <taxon>Eubacteriales</taxon>
        <taxon>Thermincolaceae</taxon>
        <taxon>Thermincola</taxon>
    </lineage>
</organism>
<evidence type="ECO:0000313" key="2">
    <source>
        <dbReference type="EMBL" id="KNZ69763.1"/>
    </source>
</evidence>
<evidence type="ECO:0000313" key="3">
    <source>
        <dbReference type="Proteomes" id="UP000037175"/>
    </source>
</evidence>
<dbReference type="RefSeq" id="WP_052217775.1">
    <property type="nucleotide sequence ID" value="NZ_LGTE01000009.1"/>
</dbReference>
<accession>A0A0L6W2Y9</accession>
<sequence length="222" mass="25311">MDKNIALVIACEAFRGELDYFKDSIDVEVLWVRHSLHNTPDQLKLELMKKIEEAEKKLKPGSTVLLMFGNCGGALNGLKSRTLTLIYPDVADCIPVILGSMDRYKQLQREKPGTFYLNKAWIDSGEDPLGSSKKYINIYGEEKGWKVTKRMYKNYTHFTLIDNGCYDLEKYRQYTMAACEKFGKAYSEEKGDLSFVEAILNRQCPMVSIPPCNSETTVAPTY</sequence>